<protein>
    <submittedName>
        <fullName evidence="6">Diaminopimelate decarboxylase</fullName>
        <ecNumber evidence="6">4.1.1.20</ecNumber>
    </submittedName>
</protein>
<dbReference type="InterPro" id="IPR029066">
    <property type="entry name" value="PLP-binding_barrel"/>
</dbReference>
<dbReference type="GO" id="GO:0009089">
    <property type="term" value="P:lysine biosynthetic process via diaminopimelate"/>
    <property type="evidence" value="ECO:0007669"/>
    <property type="project" value="TreeGrafter"/>
</dbReference>
<evidence type="ECO:0000259" key="5">
    <source>
        <dbReference type="Pfam" id="PF02784"/>
    </source>
</evidence>
<dbReference type="PROSITE" id="PS00879">
    <property type="entry name" value="ODR_DC_2_2"/>
    <property type="match status" value="1"/>
</dbReference>
<organism evidence="6 7">
    <name type="scientific">Corynebacterium choanae</name>
    <dbReference type="NCBI Taxonomy" id="1862358"/>
    <lineage>
        <taxon>Bacteria</taxon>
        <taxon>Bacillati</taxon>
        <taxon>Actinomycetota</taxon>
        <taxon>Actinomycetes</taxon>
        <taxon>Mycobacteriales</taxon>
        <taxon>Corynebacteriaceae</taxon>
        <taxon>Corynebacterium</taxon>
    </lineage>
</organism>
<dbReference type="PANTHER" id="PTHR43727">
    <property type="entry name" value="DIAMINOPIMELATE DECARBOXYLASE"/>
    <property type="match status" value="1"/>
</dbReference>
<feature type="region of interest" description="Disordered" evidence="4">
    <location>
        <begin position="511"/>
        <end position="532"/>
    </location>
</feature>
<reference evidence="6 7" key="1">
    <citation type="submission" date="2018-11" db="EMBL/GenBank/DDBJ databases">
        <authorList>
            <person name="Kleinhagauer T."/>
            <person name="Glaeser S.P."/>
            <person name="Spergser J."/>
            <person name="Ruckert C."/>
            <person name="Kaempfer P."/>
            <person name="Busse H.-J."/>
        </authorList>
    </citation>
    <scope>NUCLEOTIDE SEQUENCE [LARGE SCALE GENOMIC DNA]</scope>
    <source>
        <strain evidence="6 7">200CH</strain>
    </source>
</reference>
<keyword evidence="7" id="KW-1185">Reference proteome</keyword>
<dbReference type="EMBL" id="CP033896">
    <property type="protein sequence ID" value="AZA14167.1"/>
    <property type="molecule type" value="Genomic_DNA"/>
</dbReference>
<dbReference type="Gene3D" id="3.20.20.10">
    <property type="entry name" value="Alanine racemase"/>
    <property type="match status" value="1"/>
</dbReference>
<gene>
    <name evidence="6" type="primary">lysA2</name>
    <name evidence="6" type="ORF">CCHOA_08915</name>
</gene>
<evidence type="ECO:0000256" key="4">
    <source>
        <dbReference type="SAM" id="MobiDB-lite"/>
    </source>
</evidence>
<dbReference type="Pfam" id="PF02784">
    <property type="entry name" value="Orn_Arg_deC_N"/>
    <property type="match status" value="1"/>
</dbReference>
<keyword evidence="3" id="KW-0663">Pyridoxal phosphate</keyword>
<evidence type="ECO:0000313" key="7">
    <source>
        <dbReference type="Proteomes" id="UP000269019"/>
    </source>
</evidence>
<feature type="domain" description="Orn/DAP/Arg decarboxylase 2 N-terminal" evidence="5">
    <location>
        <begin position="110"/>
        <end position="296"/>
    </location>
</feature>
<dbReference type="InterPro" id="IPR022644">
    <property type="entry name" value="De-COase2_N"/>
</dbReference>
<proteinExistence type="predicted"/>
<dbReference type="PANTHER" id="PTHR43727:SF2">
    <property type="entry name" value="GROUP IV DECARBOXYLASE"/>
    <property type="match status" value="1"/>
</dbReference>
<keyword evidence="6" id="KW-0456">Lyase</keyword>
<comment type="cofactor">
    <cofactor evidence="1">
        <name>pyridoxal 5'-phosphate</name>
        <dbReference type="ChEBI" id="CHEBI:597326"/>
    </cofactor>
</comment>
<keyword evidence="2" id="KW-0210">Decarboxylase</keyword>
<name>A0A3G6J7Y4_9CORY</name>
<dbReference type="EC" id="4.1.1.20" evidence="6"/>
<dbReference type="SUPFAM" id="SSF50621">
    <property type="entry name" value="Alanine racemase C-terminal domain-like"/>
    <property type="match status" value="1"/>
</dbReference>
<evidence type="ECO:0000256" key="1">
    <source>
        <dbReference type="ARBA" id="ARBA00001933"/>
    </source>
</evidence>
<dbReference type="KEGG" id="ccho:CCHOA_08915"/>
<dbReference type="InterPro" id="IPR022653">
    <property type="entry name" value="De-COase2_pyr-phos_BS"/>
</dbReference>
<evidence type="ECO:0000313" key="6">
    <source>
        <dbReference type="EMBL" id="AZA14167.1"/>
    </source>
</evidence>
<dbReference type="Gene3D" id="2.40.37.10">
    <property type="entry name" value="Lyase, Ornithine Decarboxylase, Chain A, domain 1"/>
    <property type="match status" value="1"/>
</dbReference>
<dbReference type="PROSITE" id="PS00878">
    <property type="entry name" value="ODR_DC_2_1"/>
    <property type="match status" value="1"/>
</dbReference>
<dbReference type="InterPro" id="IPR009006">
    <property type="entry name" value="Ala_racemase/Decarboxylase_C"/>
</dbReference>
<sequence length="532" mass="56935">MVLGNPIFLPHPTDQVCWPPTALLLVLFFLFLHVLRLGVVAISSPSPRTMAATIPLQARLAPWMQTLLDAPERLREAVATYGSPINIVNPAALPACAAELVAAGRRHDVAVEIFFARKANKALSFVDAARDAGHGIDVASLRELAQVLARGVDPAKIIVSAAIKPAALLRLAVEHGVTVSIDNPTEMSRLAAIATQLGRQTPIAFRIATDPAYHRPTRFGERPATWCQLLADGLPSGLTLVGVHLHLHGYSAADRAQALGDALQVVDAATAAGHQLTFVDLGGGIPMSYLSSATQWETFQQARAELAAHPIADPTKQWTWNNDPLSNHYPFYQQPIRGEWLTTLLTATITCGGKPSTVAAALRTRGLALHLEPGRSVLDGGGMTVAEVIHIKHRTDGVGLVVCGMNRTQCRTTSDDILLDPILVPQPDAPTGGTDAPFTGFLVGAYCIEDEVLVRRAMHFPHGVHPGDLIAIPNTAGYFMHILESASHQIPLAHTLTLTGNDELVLDDIDRQPAFDPPTLTGDLPGTAQPHH</sequence>
<dbReference type="SUPFAM" id="SSF51419">
    <property type="entry name" value="PLP-binding barrel"/>
    <property type="match status" value="1"/>
</dbReference>
<accession>A0A3G6J7Y4</accession>
<dbReference type="AlphaFoldDB" id="A0A3G6J7Y4"/>
<dbReference type="Proteomes" id="UP000269019">
    <property type="component" value="Chromosome"/>
</dbReference>
<dbReference type="InterPro" id="IPR022657">
    <property type="entry name" value="De-COase2_CS"/>
</dbReference>
<evidence type="ECO:0000256" key="3">
    <source>
        <dbReference type="ARBA" id="ARBA00022898"/>
    </source>
</evidence>
<evidence type="ECO:0000256" key="2">
    <source>
        <dbReference type="ARBA" id="ARBA00022793"/>
    </source>
</evidence>
<dbReference type="GO" id="GO:0008836">
    <property type="term" value="F:diaminopimelate decarboxylase activity"/>
    <property type="evidence" value="ECO:0007669"/>
    <property type="project" value="UniProtKB-EC"/>
</dbReference>